<proteinExistence type="predicted"/>
<dbReference type="RefSeq" id="WP_201637796.1">
    <property type="nucleotide sequence ID" value="NZ_JAEQNB010000007.1"/>
</dbReference>
<sequence>MAIFVVGLVGKRDHDQSFQHRRQLRVAGGRPDHAVKLGVDLDGLVETAKWMDW</sequence>
<organism evidence="1 2">
    <name type="scientific">Tumebacillus amylolyticus</name>
    <dbReference type="NCBI Taxonomy" id="2801339"/>
    <lineage>
        <taxon>Bacteria</taxon>
        <taxon>Bacillati</taxon>
        <taxon>Bacillota</taxon>
        <taxon>Bacilli</taxon>
        <taxon>Bacillales</taxon>
        <taxon>Alicyclobacillaceae</taxon>
        <taxon>Tumebacillus</taxon>
    </lineage>
</organism>
<reference evidence="1 2" key="1">
    <citation type="submission" date="2021-01" db="EMBL/GenBank/DDBJ databases">
        <title>Tumebacillus sp. strain ITR2 16S ribosomal RNA gene Genome sequencing and assembly.</title>
        <authorList>
            <person name="Kang M."/>
        </authorList>
    </citation>
    <scope>NUCLEOTIDE SEQUENCE [LARGE SCALE GENOMIC DNA]</scope>
    <source>
        <strain evidence="1 2">ITR2</strain>
    </source>
</reference>
<evidence type="ECO:0000313" key="1">
    <source>
        <dbReference type="EMBL" id="MBL0388800.1"/>
    </source>
</evidence>
<keyword evidence="2" id="KW-1185">Reference proteome</keyword>
<evidence type="ECO:0000313" key="2">
    <source>
        <dbReference type="Proteomes" id="UP000602284"/>
    </source>
</evidence>
<gene>
    <name evidence="1" type="ORF">JJB07_19545</name>
</gene>
<name>A0ABS1JF13_9BACL</name>
<accession>A0ABS1JF13</accession>
<protein>
    <submittedName>
        <fullName evidence="1">Uncharacterized protein</fullName>
    </submittedName>
</protein>
<dbReference type="EMBL" id="JAEQNB010000007">
    <property type="protein sequence ID" value="MBL0388800.1"/>
    <property type="molecule type" value="Genomic_DNA"/>
</dbReference>
<comment type="caution">
    <text evidence="1">The sequence shown here is derived from an EMBL/GenBank/DDBJ whole genome shotgun (WGS) entry which is preliminary data.</text>
</comment>
<dbReference type="Proteomes" id="UP000602284">
    <property type="component" value="Unassembled WGS sequence"/>
</dbReference>